<keyword evidence="9" id="KW-1185">Reference proteome</keyword>
<evidence type="ECO:0000256" key="4">
    <source>
        <dbReference type="ARBA" id="ARBA00032108"/>
    </source>
</evidence>
<feature type="region of interest" description="Disordered" evidence="5">
    <location>
        <begin position="218"/>
        <end position="244"/>
    </location>
</feature>
<evidence type="ECO:0000256" key="1">
    <source>
        <dbReference type="ARBA" id="ARBA00022529"/>
    </source>
</evidence>
<feature type="domain" description="LysM" evidence="7">
    <location>
        <begin position="310"/>
        <end position="354"/>
    </location>
</feature>
<proteinExistence type="predicted"/>
<name>I3ZYR8_ORNRL</name>
<feature type="signal peptide" evidence="6">
    <location>
        <begin position="1"/>
        <end position="19"/>
    </location>
</feature>
<dbReference type="STRING" id="867902.Ornrh_0654"/>
<dbReference type="EMBL" id="CP003283">
    <property type="protein sequence ID" value="AFL96852.1"/>
    <property type="molecule type" value="Genomic_DNA"/>
</dbReference>
<dbReference type="Gene3D" id="3.10.350.10">
    <property type="entry name" value="LysM domain"/>
    <property type="match status" value="2"/>
</dbReference>
<dbReference type="PANTHER" id="PTHR33308">
    <property type="entry name" value="PEPTIDOGLYCAN HYDROLASE FLGJ"/>
    <property type="match status" value="1"/>
</dbReference>
<dbReference type="Proteomes" id="UP000006051">
    <property type="component" value="Chromosome"/>
</dbReference>
<feature type="domain" description="LysM" evidence="7">
    <location>
        <begin position="256"/>
        <end position="300"/>
    </location>
</feature>
<evidence type="ECO:0000256" key="2">
    <source>
        <dbReference type="ARBA" id="ARBA00022638"/>
    </source>
</evidence>
<dbReference type="GO" id="GO:0004040">
    <property type="term" value="F:amidase activity"/>
    <property type="evidence" value="ECO:0007669"/>
    <property type="project" value="InterPro"/>
</dbReference>
<dbReference type="RefSeq" id="WP_014790473.1">
    <property type="nucleotide sequence ID" value="NC_018016.1"/>
</dbReference>
<dbReference type="GO" id="GO:0031640">
    <property type="term" value="P:killing of cells of another organism"/>
    <property type="evidence" value="ECO:0007669"/>
    <property type="project" value="UniProtKB-KW"/>
</dbReference>
<keyword evidence="3" id="KW-0378">Hydrolase</keyword>
<keyword evidence="2" id="KW-0081">Bacteriolytic enzyme</keyword>
<dbReference type="Pfam" id="PF01476">
    <property type="entry name" value="LysM"/>
    <property type="match status" value="2"/>
</dbReference>
<dbReference type="InterPro" id="IPR018392">
    <property type="entry name" value="LysM"/>
</dbReference>
<dbReference type="HOGENOM" id="CLU_013771_1_1_10"/>
<organism evidence="8 9">
    <name type="scientific">Ornithobacterium rhinotracheale (strain ATCC 51463 / DSM 15997 / CCUG 23171 / CIP 104009 / LMG 9086)</name>
    <dbReference type="NCBI Taxonomy" id="867902"/>
    <lineage>
        <taxon>Bacteria</taxon>
        <taxon>Pseudomonadati</taxon>
        <taxon>Bacteroidota</taxon>
        <taxon>Flavobacteriia</taxon>
        <taxon>Flavobacteriales</taxon>
        <taxon>Weeksellaceae</taxon>
        <taxon>Ornithobacterium</taxon>
    </lineage>
</organism>
<dbReference type="InterPro" id="IPR002901">
    <property type="entry name" value="MGlyc_endo_b_GlcNAc-like_dom"/>
</dbReference>
<dbReference type="GO" id="GO:0042742">
    <property type="term" value="P:defense response to bacterium"/>
    <property type="evidence" value="ECO:0007669"/>
    <property type="project" value="UniProtKB-KW"/>
</dbReference>
<dbReference type="SUPFAM" id="SSF54106">
    <property type="entry name" value="LysM domain"/>
    <property type="match status" value="2"/>
</dbReference>
<evidence type="ECO:0000259" key="7">
    <source>
        <dbReference type="PROSITE" id="PS51782"/>
    </source>
</evidence>
<dbReference type="GeneID" id="97257383"/>
<dbReference type="InterPro" id="IPR036779">
    <property type="entry name" value="LysM_dom_sf"/>
</dbReference>
<dbReference type="Pfam" id="PF01832">
    <property type="entry name" value="Glucosaminidase"/>
    <property type="match status" value="1"/>
</dbReference>
<feature type="chain" id="PRO_5003685146" description="Peptidoglycan hydrolase" evidence="6">
    <location>
        <begin position="20"/>
        <end position="361"/>
    </location>
</feature>
<evidence type="ECO:0000313" key="9">
    <source>
        <dbReference type="Proteomes" id="UP000006051"/>
    </source>
</evidence>
<dbReference type="PATRIC" id="fig|867902.3.peg.639"/>
<reference evidence="8 9" key="1">
    <citation type="submission" date="2012-06" db="EMBL/GenBank/DDBJ databases">
        <title>The complete genome of Ornithobacterium rhinotracheale DSM 15997.</title>
        <authorList>
            <consortium name="US DOE Joint Genome Institute (JGI-PGF)"/>
            <person name="Lucas S."/>
            <person name="Copeland A."/>
            <person name="Lapidus A."/>
            <person name="Goodwin L."/>
            <person name="Pitluck S."/>
            <person name="Peters L."/>
            <person name="Mikhailova N."/>
            <person name="Teshima H."/>
            <person name="Kyrpides N."/>
            <person name="Mavromatis K."/>
            <person name="Pagani I."/>
            <person name="Ivanova N."/>
            <person name="Ovchinnikova G."/>
            <person name="Zeytun A."/>
            <person name="Detter J.C."/>
            <person name="Han C."/>
            <person name="Land M."/>
            <person name="Hauser L."/>
            <person name="Markowitz V."/>
            <person name="Cheng J.-F."/>
            <person name="Hugenholtz P."/>
            <person name="Woyke T."/>
            <person name="Wu D."/>
            <person name="Lang E."/>
            <person name="Kopitz M."/>
            <person name="Brambilla E."/>
            <person name="Klenk H.-P."/>
            <person name="Eisen J.A."/>
        </authorList>
    </citation>
    <scope>NUCLEOTIDE SEQUENCE [LARGE SCALE GENOMIC DNA]</scope>
    <source>
        <strain evidence="9">ATCC 51463 / DSM 15997 / CCUG 23171 / LMG 9086</strain>
    </source>
</reference>
<accession>I3ZYR8</accession>
<dbReference type="AlphaFoldDB" id="I3ZYR8"/>
<dbReference type="PROSITE" id="PS51782">
    <property type="entry name" value="LYSM"/>
    <property type="match status" value="2"/>
</dbReference>
<keyword evidence="6" id="KW-0732">Signal</keyword>
<dbReference type="InterPro" id="IPR051056">
    <property type="entry name" value="Glycosyl_Hydrolase_73"/>
</dbReference>
<dbReference type="PANTHER" id="PTHR33308:SF9">
    <property type="entry name" value="PEPTIDOGLYCAN HYDROLASE FLGJ"/>
    <property type="match status" value="1"/>
</dbReference>
<dbReference type="SMART" id="SM00257">
    <property type="entry name" value="LysM"/>
    <property type="match status" value="2"/>
</dbReference>
<sequence length="361" mass="41644">MKKLFLAFALVAFATTSFAQDRDVEYVKKYALLAVQEMNRYQIPASITLAQGIIETAGGQSRLAEQAFNHFGIKCKENWTGGRIYHDDDARGECFRKYNKVEDSYRDHSKFLAERPYYKKLFELPLTDYRAWAYGLRKAGYATNPRYAQMLISKIEKLNLDAFDKLNPNADEVYTKLVSLYGNVNKKDILGYNVSETYVAATPAPEKTPQVVAVPPSQNVQREKQKVQQLSERKATPAPKAKLTKNRIKRHANRREYIVVNPGETIFQVARAYNISERKLLKYNDLSAPNKLKAGQNLFLCNKRNRGMQKTYRVQRGDNMYLISQKMGIKLNSLYRKNRMKPGEEPQVGEILYLRSKKPRN</sequence>
<feature type="compositionally biased region" description="Basic and acidic residues" evidence="5">
    <location>
        <begin position="221"/>
        <end position="235"/>
    </location>
</feature>
<evidence type="ECO:0000256" key="5">
    <source>
        <dbReference type="SAM" id="MobiDB-lite"/>
    </source>
</evidence>
<dbReference type="eggNOG" id="COG1705">
    <property type="taxonomic scope" value="Bacteria"/>
</dbReference>
<keyword evidence="1" id="KW-0929">Antimicrobial</keyword>
<evidence type="ECO:0000313" key="8">
    <source>
        <dbReference type="EMBL" id="AFL96852.1"/>
    </source>
</evidence>
<dbReference type="KEGG" id="orh:Ornrh_0654"/>
<dbReference type="SMART" id="SM00047">
    <property type="entry name" value="LYZ2"/>
    <property type="match status" value="1"/>
</dbReference>
<evidence type="ECO:0000256" key="3">
    <source>
        <dbReference type="ARBA" id="ARBA00022801"/>
    </source>
</evidence>
<gene>
    <name evidence="8" type="ordered locus">Ornrh_0654</name>
</gene>
<evidence type="ECO:0000256" key="6">
    <source>
        <dbReference type="SAM" id="SignalP"/>
    </source>
</evidence>
<dbReference type="CDD" id="cd00118">
    <property type="entry name" value="LysM"/>
    <property type="match status" value="2"/>
</dbReference>
<dbReference type="eggNOG" id="COG1388">
    <property type="taxonomic scope" value="Bacteria"/>
</dbReference>
<protein>
    <recommendedName>
        <fullName evidence="4">Peptidoglycan hydrolase</fullName>
    </recommendedName>
</protein>
<dbReference type="GeneID" id="71569424"/>
<dbReference type="Gene3D" id="1.10.530.10">
    <property type="match status" value="1"/>
</dbReference>